<evidence type="ECO:0000256" key="2">
    <source>
        <dbReference type="SAM" id="Phobius"/>
    </source>
</evidence>
<feature type="region of interest" description="Disordered" evidence="1">
    <location>
        <begin position="137"/>
        <end position="169"/>
    </location>
</feature>
<dbReference type="Gene3D" id="2.60.40.1120">
    <property type="entry name" value="Carboxypeptidase-like, regulatory domain"/>
    <property type="match status" value="1"/>
</dbReference>
<accession>A0ABT3RPN3</accession>
<evidence type="ECO:0000259" key="3">
    <source>
        <dbReference type="Pfam" id="PF03544"/>
    </source>
</evidence>
<proteinExistence type="predicted"/>
<gene>
    <name evidence="4" type="ORF">OO013_06430</name>
</gene>
<keyword evidence="2" id="KW-0812">Transmembrane</keyword>
<evidence type="ECO:0000313" key="5">
    <source>
        <dbReference type="Proteomes" id="UP001209885"/>
    </source>
</evidence>
<feature type="domain" description="TonB C-terminal" evidence="3">
    <location>
        <begin position="383"/>
        <end position="441"/>
    </location>
</feature>
<dbReference type="InterPro" id="IPR008969">
    <property type="entry name" value="CarboxyPept-like_regulatory"/>
</dbReference>
<dbReference type="Pfam" id="PF13715">
    <property type="entry name" value="CarbopepD_reg_2"/>
    <property type="match status" value="1"/>
</dbReference>
<name>A0ABT3RPN3_9BACT</name>
<keyword evidence="5" id="KW-1185">Reference proteome</keyword>
<dbReference type="EMBL" id="JAPFQN010000003">
    <property type="protein sequence ID" value="MCX2743493.1"/>
    <property type="molecule type" value="Genomic_DNA"/>
</dbReference>
<protein>
    <submittedName>
        <fullName evidence="4">Carboxypeptidase-like regulatory domain-containing protein</fullName>
    </submittedName>
</protein>
<dbReference type="SUPFAM" id="SSF49464">
    <property type="entry name" value="Carboxypeptidase regulatory domain-like"/>
    <property type="match status" value="1"/>
</dbReference>
<evidence type="ECO:0000256" key="1">
    <source>
        <dbReference type="SAM" id="MobiDB-lite"/>
    </source>
</evidence>
<keyword evidence="2" id="KW-0472">Membrane</keyword>
<dbReference type="Pfam" id="PF03544">
    <property type="entry name" value="TonB_C"/>
    <property type="match status" value="1"/>
</dbReference>
<feature type="compositionally biased region" description="Basic and acidic residues" evidence="1">
    <location>
        <begin position="137"/>
        <end position="159"/>
    </location>
</feature>
<dbReference type="RefSeq" id="WP_266055875.1">
    <property type="nucleotide sequence ID" value="NZ_JAPFQN010000003.1"/>
</dbReference>
<dbReference type="Proteomes" id="UP001209885">
    <property type="component" value="Unassembled WGS sequence"/>
</dbReference>
<dbReference type="InterPro" id="IPR037682">
    <property type="entry name" value="TonB_C"/>
</dbReference>
<reference evidence="4 5" key="1">
    <citation type="submission" date="2022-11" db="EMBL/GenBank/DDBJ databases">
        <title>The characterization of three novel Bacteroidetes species and genomic analysis of their roles in tidal elemental geochemical cycles.</title>
        <authorList>
            <person name="Ma K."/>
        </authorList>
    </citation>
    <scope>NUCLEOTIDE SEQUENCE [LARGE SCALE GENOMIC DNA]</scope>
    <source>
        <strain evidence="4 5">M17</strain>
    </source>
</reference>
<evidence type="ECO:0000313" key="4">
    <source>
        <dbReference type="EMBL" id="MCX2743493.1"/>
    </source>
</evidence>
<sequence>MRIDFKTILKYLRGELDSKEEHQIEREALDDPFLSDAIEGFEQFDSKLIESDVNDLKSSIKREDRGYPWMSIAASIIIIVISGLSIWYFSNPVEEQIAFENDAVEEQNNSLSEPVKEFDEEREPVIADTMAEGDFISEQKFDNKKSQESFQKAKEEELSKPISEPIPDKLQNNEADLDLEISEEELITEIQEEDLEEALSGKIAGVKIEEERKAEKLSVEPSSAAVENFTESDISEKKEIRIRGVASTIPKQKQIKGKVVNESGEGIPGVNVVVTGTAKGTVTDISGNFSIKLDTSQAELTIASIGYETEEIKLDRIDNFVSVQLSEDVNQLSEVVVTGYGSSQDYDPEIILPRPEGGFRALRNHVKDNQQFPEGYDFDKSIVKLIVTIFSDGEIGTIKVDKTDGEEFTKEAIRLLKSGPKWNSGIVDGNPQQMEVKVRIKLKKQD</sequence>
<dbReference type="Gene3D" id="3.30.1150.10">
    <property type="match status" value="1"/>
</dbReference>
<organism evidence="4 5">
    <name type="scientific">Mangrovivirga halotolerans</name>
    <dbReference type="NCBI Taxonomy" id="2993936"/>
    <lineage>
        <taxon>Bacteria</taxon>
        <taxon>Pseudomonadati</taxon>
        <taxon>Bacteroidota</taxon>
        <taxon>Cytophagia</taxon>
        <taxon>Cytophagales</taxon>
        <taxon>Mangrovivirgaceae</taxon>
        <taxon>Mangrovivirga</taxon>
    </lineage>
</organism>
<feature type="transmembrane region" description="Helical" evidence="2">
    <location>
        <begin position="67"/>
        <end position="89"/>
    </location>
</feature>
<comment type="caution">
    <text evidence="4">The sequence shown here is derived from an EMBL/GenBank/DDBJ whole genome shotgun (WGS) entry which is preliminary data.</text>
</comment>
<keyword evidence="2" id="KW-1133">Transmembrane helix</keyword>